<comment type="caution">
    <text evidence="1">The sequence shown here is derived from an EMBL/GenBank/DDBJ whole genome shotgun (WGS) entry which is preliminary data.</text>
</comment>
<name>A0A0F9F2H6_9ZZZZ</name>
<proteinExistence type="predicted"/>
<reference evidence="1" key="1">
    <citation type="journal article" date="2015" name="Nature">
        <title>Complex archaea that bridge the gap between prokaryotes and eukaryotes.</title>
        <authorList>
            <person name="Spang A."/>
            <person name="Saw J.H."/>
            <person name="Jorgensen S.L."/>
            <person name="Zaremba-Niedzwiedzka K."/>
            <person name="Martijn J."/>
            <person name="Lind A.E."/>
            <person name="van Eijk R."/>
            <person name="Schleper C."/>
            <person name="Guy L."/>
            <person name="Ettema T.J."/>
        </authorList>
    </citation>
    <scope>NUCLEOTIDE SEQUENCE</scope>
</reference>
<dbReference type="EMBL" id="LAZR01025188">
    <property type="protein sequence ID" value="KKL72711.1"/>
    <property type="molecule type" value="Genomic_DNA"/>
</dbReference>
<evidence type="ECO:0000313" key="1">
    <source>
        <dbReference type="EMBL" id="KKL72711.1"/>
    </source>
</evidence>
<dbReference type="AlphaFoldDB" id="A0A0F9F2H6"/>
<feature type="non-terminal residue" evidence="1">
    <location>
        <position position="1"/>
    </location>
</feature>
<gene>
    <name evidence="1" type="ORF">LCGC14_2082190</name>
</gene>
<protein>
    <submittedName>
        <fullName evidence="1">Uncharacterized protein</fullName>
    </submittedName>
</protein>
<sequence>AGRGKGFPHIRIRFWIWLGDDFDPEYFDKDEINQLLRGMKRFAKPE</sequence>
<organism evidence="1">
    <name type="scientific">marine sediment metagenome</name>
    <dbReference type="NCBI Taxonomy" id="412755"/>
    <lineage>
        <taxon>unclassified sequences</taxon>
        <taxon>metagenomes</taxon>
        <taxon>ecological metagenomes</taxon>
    </lineage>
</organism>
<accession>A0A0F9F2H6</accession>